<accession>A0ABS1DNV3</accession>
<protein>
    <submittedName>
        <fullName evidence="1">Uncharacterized protein</fullName>
    </submittedName>
</protein>
<dbReference type="EMBL" id="NRRL01000181">
    <property type="protein sequence ID" value="MBK1671393.1"/>
    <property type="molecule type" value="Genomic_DNA"/>
</dbReference>
<dbReference type="PANTHER" id="PTHR38009">
    <property type="entry name" value="CONSERVED HYPOTHETICAL PHAGE TAIL PROTEIN"/>
    <property type="match status" value="1"/>
</dbReference>
<dbReference type="Pfam" id="PF06841">
    <property type="entry name" value="Phage_T4_gp19"/>
    <property type="match status" value="1"/>
</dbReference>
<dbReference type="PANTHER" id="PTHR38009:SF1">
    <property type="entry name" value="CONSERVED HYPOTHETICAL PHAGE TAIL PROTEIN"/>
    <property type="match status" value="1"/>
</dbReference>
<reference evidence="1 2" key="1">
    <citation type="journal article" date="2020" name="Microorganisms">
        <title>Osmotic Adaptation and Compatible Solute Biosynthesis of Phototrophic Bacteria as Revealed from Genome Analyses.</title>
        <authorList>
            <person name="Imhoff J.F."/>
            <person name="Rahn T."/>
            <person name="Kunzel S."/>
            <person name="Keller A."/>
            <person name="Neulinger S.C."/>
        </authorList>
    </citation>
    <scope>NUCLEOTIDE SEQUENCE [LARGE SCALE GENOMIC DNA]</scope>
    <source>
        <strain evidence="1 2">DSM 9895</strain>
    </source>
</reference>
<name>A0ABS1DNV3_9PROT</name>
<evidence type="ECO:0000313" key="2">
    <source>
        <dbReference type="Proteomes" id="UP001296873"/>
    </source>
</evidence>
<sequence length="231" mass="25698">MSSRFGPTKGDLVSWLAGGVCPHWQVKAAAGKFPAKGAHSPRAAFNPALTAPTHHRMLAAMPTRRFIDRFRPQIRLPDIRLPGIGPDGGRPEPVLNAHFRVSIGQSEVGVARISDLQLSDPKQTADSLAQTVTLTRAIDADRTFYRWRVETARGRDDRRRVRIHHLRRPGDKTPAWSFTLISAFPVRWTGPRFDAVQPEVAWEELELSYTTISWVLPKPDGGAREDEGDAG</sequence>
<keyword evidence="2" id="KW-1185">Reference proteome</keyword>
<comment type="caution">
    <text evidence="1">The sequence shown here is derived from an EMBL/GenBank/DDBJ whole genome shotgun (WGS) entry which is preliminary data.</text>
</comment>
<dbReference type="InterPro" id="IPR011747">
    <property type="entry name" value="CHP02241"/>
</dbReference>
<proteinExistence type="predicted"/>
<gene>
    <name evidence="1" type="ORF">CKO28_25665</name>
</gene>
<organism evidence="1 2">
    <name type="scientific">Rhodovibrio sodomensis</name>
    <dbReference type="NCBI Taxonomy" id="1088"/>
    <lineage>
        <taxon>Bacteria</taxon>
        <taxon>Pseudomonadati</taxon>
        <taxon>Pseudomonadota</taxon>
        <taxon>Alphaproteobacteria</taxon>
        <taxon>Rhodospirillales</taxon>
        <taxon>Rhodovibrionaceae</taxon>
        <taxon>Rhodovibrio</taxon>
    </lineage>
</organism>
<evidence type="ECO:0000313" key="1">
    <source>
        <dbReference type="EMBL" id="MBK1671393.1"/>
    </source>
</evidence>
<dbReference type="InterPro" id="IPR010667">
    <property type="entry name" value="Phage_T4_Gp19"/>
</dbReference>
<dbReference type="Proteomes" id="UP001296873">
    <property type="component" value="Unassembled WGS sequence"/>
</dbReference>